<dbReference type="SUPFAM" id="SSF52172">
    <property type="entry name" value="CheY-like"/>
    <property type="match status" value="1"/>
</dbReference>
<evidence type="ECO:0000259" key="2">
    <source>
        <dbReference type="PROSITE" id="PS50110"/>
    </source>
</evidence>
<dbReference type="SMART" id="SM00448">
    <property type="entry name" value="REC"/>
    <property type="match status" value="1"/>
</dbReference>
<evidence type="ECO:0000313" key="3">
    <source>
        <dbReference type="EMBL" id="MFD2257432.1"/>
    </source>
</evidence>
<protein>
    <submittedName>
        <fullName evidence="3">Response regulator</fullName>
    </submittedName>
</protein>
<feature type="domain" description="Response regulatory" evidence="2">
    <location>
        <begin position="8"/>
        <end position="133"/>
    </location>
</feature>
<dbReference type="RefSeq" id="WP_386820722.1">
    <property type="nucleotide sequence ID" value="NZ_JBHUIT010000028.1"/>
</dbReference>
<dbReference type="EMBL" id="JBHUIT010000028">
    <property type="protein sequence ID" value="MFD2257432.1"/>
    <property type="molecule type" value="Genomic_DNA"/>
</dbReference>
<dbReference type="PROSITE" id="PS50110">
    <property type="entry name" value="RESPONSE_REGULATORY"/>
    <property type="match status" value="1"/>
</dbReference>
<dbReference type="InterPro" id="IPR001789">
    <property type="entry name" value="Sig_transdc_resp-reg_receiver"/>
</dbReference>
<keyword evidence="1" id="KW-0597">Phosphoprotein</keyword>
<evidence type="ECO:0000313" key="4">
    <source>
        <dbReference type="Proteomes" id="UP001597375"/>
    </source>
</evidence>
<dbReference type="PANTHER" id="PTHR44520:SF1">
    <property type="entry name" value="TWO-COMPONENT SYSTEM REGULATORY PROTEIN"/>
    <property type="match status" value="1"/>
</dbReference>
<dbReference type="Gene3D" id="3.40.50.2300">
    <property type="match status" value="1"/>
</dbReference>
<keyword evidence="4" id="KW-1185">Reference proteome</keyword>
<sequence length="149" mass="17207">MNDGKLIDFLLVEDDDDHAELCIRSLRRSRLVNTIERVSDGEQAMDYLRGEGMFSRRQMPEVILLDLKLPKKNGLEVLKEIREDPALSHLLVVILTTSAELSDRESAYEHHVNSYLVKPVESENFRKMISDLSLYWGIWNQPPPSNRKG</sequence>
<dbReference type="Proteomes" id="UP001597375">
    <property type="component" value="Unassembled WGS sequence"/>
</dbReference>
<feature type="modified residue" description="4-aspartylphosphate" evidence="1">
    <location>
        <position position="66"/>
    </location>
</feature>
<dbReference type="InterPro" id="IPR052893">
    <property type="entry name" value="TCS_response_regulator"/>
</dbReference>
<name>A0ABW5D907_9BACT</name>
<dbReference type="PANTHER" id="PTHR44520">
    <property type="entry name" value="RESPONSE REGULATOR RCP1-RELATED"/>
    <property type="match status" value="1"/>
</dbReference>
<comment type="caution">
    <text evidence="3">The sequence shown here is derived from an EMBL/GenBank/DDBJ whole genome shotgun (WGS) entry which is preliminary data.</text>
</comment>
<dbReference type="CDD" id="cd17557">
    <property type="entry name" value="REC_Rcp-like"/>
    <property type="match status" value="1"/>
</dbReference>
<dbReference type="Pfam" id="PF00072">
    <property type="entry name" value="Response_reg"/>
    <property type="match status" value="1"/>
</dbReference>
<proteinExistence type="predicted"/>
<organism evidence="3 4">
    <name type="scientific">Luteolibacter algae</name>
    <dbReference type="NCBI Taxonomy" id="454151"/>
    <lineage>
        <taxon>Bacteria</taxon>
        <taxon>Pseudomonadati</taxon>
        <taxon>Verrucomicrobiota</taxon>
        <taxon>Verrucomicrobiia</taxon>
        <taxon>Verrucomicrobiales</taxon>
        <taxon>Verrucomicrobiaceae</taxon>
        <taxon>Luteolibacter</taxon>
    </lineage>
</organism>
<evidence type="ECO:0000256" key="1">
    <source>
        <dbReference type="PROSITE-ProRule" id="PRU00169"/>
    </source>
</evidence>
<gene>
    <name evidence="3" type="ORF">ACFSSA_12180</name>
</gene>
<reference evidence="4" key="1">
    <citation type="journal article" date="2019" name="Int. J. Syst. Evol. Microbiol.">
        <title>The Global Catalogue of Microorganisms (GCM) 10K type strain sequencing project: providing services to taxonomists for standard genome sequencing and annotation.</title>
        <authorList>
            <consortium name="The Broad Institute Genomics Platform"/>
            <consortium name="The Broad Institute Genome Sequencing Center for Infectious Disease"/>
            <person name="Wu L."/>
            <person name="Ma J."/>
        </authorList>
    </citation>
    <scope>NUCLEOTIDE SEQUENCE [LARGE SCALE GENOMIC DNA]</scope>
    <source>
        <strain evidence="4">CGMCC 4.7106</strain>
    </source>
</reference>
<dbReference type="InterPro" id="IPR011006">
    <property type="entry name" value="CheY-like_superfamily"/>
</dbReference>
<accession>A0ABW5D907</accession>